<evidence type="ECO:0000313" key="11">
    <source>
        <dbReference type="EMBL" id="ABL78940.1"/>
    </source>
</evidence>
<evidence type="ECO:0000259" key="10">
    <source>
        <dbReference type="PROSITE" id="PS50893"/>
    </source>
</evidence>
<dbReference type="GeneID" id="4600837"/>
<dbReference type="FunFam" id="3.40.50.300:FF:000224">
    <property type="entry name" value="Energy-coupling factor transporter ATP-binding protein EcfA"/>
    <property type="match status" value="1"/>
</dbReference>
<dbReference type="InterPro" id="IPR017871">
    <property type="entry name" value="ABC_transporter-like_CS"/>
</dbReference>
<evidence type="ECO:0000313" key="12">
    <source>
        <dbReference type="Proteomes" id="UP000000641"/>
    </source>
</evidence>
<evidence type="ECO:0000256" key="1">
    <source>
        <dbReference type="ARBA" id="ARBA00004236"/>
    </source>
</evidence>
<comment type="similarity">
    <text evidence="2">Belongs to the ABC transporter superfamily.</text>
</comment>
<dbReference type="Proteomes" id="UP000000641">
    <property type="component" value="Chromosome"/>
</dbReference>
<dbReference type="PROSITE" id="PS00211">
    <property type="entry name" value="ABC_TRANSPORTER_1"/>
    <property type="match status" value="2"/>
</dbReference>
<evidence type="ECO:0000256" key="6">
    <source>
        <dbReference type="ARBA" id="ARBA00022840"/>
    </source>
</evidence>
<proteinExistence type="inferred from homology"/>
<reference evidence="12" key="1">
    <citation type="journal article" date="2008" name="J. Bacteriol.">
        <title>Genome sequence of Thermofilum pendens reveals an exceptional loss of biosynthetic pathways without genome reduction.</title>
        <authorList>
            <person name="Anderson I."/>
            <person name="Rodriguez J."/>
            <person name="Susanti D."/>
            <person name="Porat I."/>
            <person name="Reich C."/>
            <person name="Ulrich L.E."/>
            <person name="Elkins J.G."/>
            <person name="Mavromatis K."/>
            <person name="Lykidis A."/>
            <person name="Kim E."/>
            <person name="Thompson L.S."/>
            <person name="Nolan M."/>
            <person name="Land M."/>
            <person name="Copeland A."/>
            <person name="Lapidus A."/>
            <person name="Lucas S."/>
            <person name="Detter C."/>
            <person name="Zhulin I.B."/>
            <person name="Olsen G.J."/>
            <person name="Whitman W."/>
            <person name="Mukhopadhyay B."/>
            <person name="Bristow J."/>
            <person name="Kyrpides N."/>
        </authorList>
    </citation>
    <scope>NUCLEOTIDE SEQUENCE [LARGE SCALE GENOMIC DNA]</scope>
    <source>
        <strain evidence="12">DSM 2475 / Hrk 5</strain>
    </source>
</reference>
<evidence type="ECO:0000256" key="3">
    <source>
        <dbReference type="ARBA" id="ARBA00022448"/>
    </source>
</evidence>
<dbReference type="GO" id="GO:0042626">
    <property type="term" value="F:ATPase-coupled transmembrane transporter activity"/>
    <property type="evidence" value="ECO:0007669"/>
    <property type="project" value="TreeGrafter"/>
</dbReference>
<dbReference type="InterPro" id="IPR015856">
    <property type="entry name" value="ABC_transpr_CbiO/EcfA_su"/>
</dbReference>
<evidence type="ECO:0000256" key="5">
    <source>
        <dbReference type="ARBA" id="ARBA00022741"/>
    </source>
</evidence>
<dbReference type="Gene3D" id="3.40.50.300">
    <property type="entry name" value="P-loop containing nucleotide triphosphate hydrolases"/>
    <property type="match status" value="2"/>
</dbReference>
<evidence type="ECO:0000256" key="7">
    <source>
        <dbReference type="ARBA" id="ARBA00022967"/>
    </source>
</evidence>
<evidence type="ECO:0000256" key="8">
    <source>
        <dbReference type="ARBA" id="ARBA00023136"/>
    </source>
</evidence>
<name>A1S0G0_THEPD</name>
<evidence type="ECO:0000256" key="4">
    <source>
        <dbReference type="ARBA" id="ARBA00022475"/>
    </source>
</evidence>
<protein>
    <submittedName>
        <fullName evidence="11">ABC transporter related</fullName>
    </submittedName>
</protein>
<keyword evidence="12" id="KW-1185">Reference proteome</keyword>
<dbReference type="InterPro" id="IPR003593">
    <property type="entry name" value="AAA+_ATPase"/>
</dbReference>
<evidence type="ECO:0000256" key="9">
    <source>
        <dbReference type="ARBA" id="ARBA00025157"/>
    </source>
</evidence>
<dbReference type="OrthoDB" id="35850at2157"/>
<dbReference type="AlphaFoldDB" id="A1S0G0"/>
<dbReference type="PROSITE" id="PS50893">
    <property type="entry name" value="ABC_TRANSPORTER_2"/>
    <property type="match status" value="2"/>
</dbReference>
<dbReference type="PANTHER" id="PTHR43553:SF21">
    <property type="entry name" value="ABC TRANSPORTER ATP-BINDING PROTEIN MA_1418-RELATED"/>
    <property type="match status" value="1"/>
</dbReference>
<dbReference type="EMBL" id="CP000505">
    <property type="protein sequence ID" value="ABL78940.1"/>
    <property type="molecule type" value="Genomic_DNA"/>
</dbReference>
<dbReference type="SMART" id="SM00382">
    <property type="entry name" value="AAA"/>
    <property type="match status" value="2"/>
</dbReference>
<accession>A1S0G0</accession>
<dbReference type="EnsemblBacteria" id="ABL78940">
    <property type="protein sequence ID" value="ABL78940"/>
    <property type="gene ID" value="Tpen_1544"/>
</dbReference>
<dbReference type="InterPro" id="IPR027417">
    <property type="entry name" value="P-loop_NTPase"/>
</dbReference>
<organism evidence="11 12">
    <name type="scientific">Thermofilum pendens (strain DSM 2475 / Hrk 5)</name>
    <dbReference type="NCBI Taxonomy" id="368408"/>
    <lineage>
        <taxon>Archaea</taxon>
        <taxon>Thermoproteota</taxon>
        <taxon>Thermoprotei</taxon>
        <taxon>Thermofilales</taxon>
        <taxon>Thermofilaceae</taxon>
        <taxon>Thermofilum</taxon>
    </lineage>
</organism>
<dbReference type="RefSeq" id="WP_011753205.1">
    <property type="nucleotide sequence ID" value="NC_008698.1"/>
</dbReference>
<dbReference type="KEGG" id="tpe:Tpen_1544"/>
<comment type="subcellular location">
    <subcellularLocation>
        <location evidence="1">Cell membrane</location>
    </subcellularLocation>
</comment>
<dbReference type="InterPro" id="IPR003439">
    <property type="entry name" value="ABC_transporter-like_ATP-bd"/>
</dbReference>
<keyword evidence="4" id="KW-1003">Cell membrane</keyword>
<evidence type="ECO:0000256" key="2">
    <source>
        <dbReference type="ARBA" id="ARBA00005417"/>
    </source>
</evidence>
<dbReference type="HOGENOM" id="CLU_000604_86_7_2"/>
<keyword evidence="8" id="KW-0472">Membrane</keyword>
<dbReference type="GO" id="GO:0043190">
    <property type="term" value="C:ATP-binding cassette (ABC) transporter complex"/>
    <property type="evidence" value="ECO:0007669"/>
    <property type="project" value="TreeGrafter"/>
</dbReference>
<feature type="domain" description="ABC transporter" evidence="10">
    <location>
        <begin position="263"/>
        <end position="496"/>
    </location>
</feature>
<comment type="function">
    <text evidence="9">Probably part of an ABC transporter complex. Responsible for energy coupling to the transport system.</text>
</comment>
<dbReference type="eggNOG" id="arCOG00188">
    <property type="taxonomic scope" value="Archaea"/>
</dbReference>
<dbReference type="STRING" id="368408.Tpen_1544"/>
<dbReference type="GO" id="GO:0016887">
    <property type="term" value="F:ATP hydrolysis activity"/>
    <property type="evidence" value="ECO:0007669"/>
    <property type="project" value="InterPro"/>
</dbReference>
<gene>
    <name evidence="11" type="ordered locus">Tpen_1544</name>
</gene>
<dbReference type="SUPFAM" id="SSF52540">
    <property type="entry name" value="P-loop containing nucleoside triphosphate hydrolases"/>
    <property type="match status" value="2"/>
</dbReference>
<dbReference type="CDD" id="cd03225">
    <property type="entry name" value="ABC_cobalt_CbiO_domain1"/>
    <property type="match status" value="2"/>
</dbReference>
<sequence>MGEVVRVENLSFSYPNGRRALDSVSLSISQGEFVAVMGPSPSGKSTLVYALSGLIPHCVKGEIKGSVKVDGLDTREHPVAELAKRVGVILQDPEAQLLELRAVDEVALPLENLGVPAEEIRLRVGEALEMVGLRGYEERSPSELSGGEKQRLAIASVLALRPKVIVLDEPTANVDPPGTLQVYETLKRLNEEHGLTVIVVENKVEVARRYAKRAVLMEGGRVVADGEPSKVLRSDVLARLGLDARPARRPAKARAGSRGREVVRFEEVSFRYPDGTLALDHVDLTLREGEVVFLMGRNGSGKSTLVKHMNGLLKPSSGRVLVDGCDTRTCPTYRLSRIVGLVFQNPAHQIVGESVYDEIAMGLRHLGVGGDDVRREVARIARAFELEDKLDMIPEELSVGELKRLMIASIVAMRPKVLVLDEPMTGMTSAHSRRVLDTVLGMLGESSTIVVITHDPRLAFEYATRVVVMSRGRVVQDGSPEVLARCELLSSYLEVVPDVQVWRHNRDPQA</sequence>
<dbReference type="NCBIfam" id="NF010167">
    <property type="entry name" value="PRK13648.1"/>
    <property type="match status" value="2"/>
</dbReference>
<keyword evidence="3" id="KW-0813">Transport</keyword>
<dbReference type="PANTHER" id="PTHR43553">
    <property type="entry name" value="HEAVY METAL TRANSPORTER"/>
    <property type="match status" value="1"/>
</dbReference>
<feature type="domain" description="ABC transporter" evidence="10">
    <location>
        <begin position="5"/>
        <end position="244"/>
    </location>
</feature>
<dbReference type="InterPro" id="IPR050095">
    <property type="entry name" value="ECF_ABC_transporter_ATP-bd"/>
</dbReference>
<keyword evidence="6" id="KW-0067">ATP-binding</keyword>
<keyword evidence="5" id="KW-0547">Nucleotide-binding</keyword>
<dbReference type="GO" id="GO:0005524">
    <property type="term" value="F:ATP binding"/>
    <property type="evidence" value="ECO:0007669"/>
    <property type="project" value="UniProtKB-KW"/>
</dbReference>
<keyword evidence="7" id="KW-1278">Translocase</keyword>
<dbReference type="Pfam" id="PF00005">
    <property type="entry name" value="ABC_tran"/>
    <property type="match status" value="2"/>
</dbReference>